<proteinExistence type="predicted"/>
<dbReference type="AlphaFoldDB" id="A0AAW8Q0G4"/>
<evidence type="ECO:0000313" key="2">
    <source>
        <dbReference type="Proteomes" id="UP001253193"/>
    </source>
</evidence>
<gene>
    <name evidence="1" type="ORF">QX249_10395</name>
</gene>
<accession>A0AAW8Q0G4</accession>
<dbReference type="Proteomes" id="UP001253193">
    <property type="component" value="Unassembled WGS sequence"/>
</dbReference>
<name>A0AAW8Q0G4_VIBPH</name>
<evidence type="ECO:0000313" key="1">
    <source>
        <dbReference type="EMBL" id="MDS1821069.1"/>
    </source>
</evidence>
<reference evidence="1" key="1">
    <citation type="submission" date="2023-06" db="EMBL/GenBank/DDBJ databases">
        <title>Genomic Diversity of Vibrio spp. and Metagenomic Analysis of Pathogens in Florida Gulf Coastal Waters Following Hurricane Ian.</title>
        <authorList>
            <person name="Brumfield K.D."/>
        </authorList>
    </citation>
    <scope>NUCLEOTIDE SEQUENCE</scope>
    <source>
        <strain evidence="1">WBS2B-138</strain>
    </source>
</reference>
<dbReference type="RefSeq" id="WP_311019883.1">
    <property type="nucleotide sequence ID" value="NZ_JAUHGG010000003.1"/>
</dbReference>
<sequence>MNNQPPKFISILGQDLELKQLFVSRHSTSHPNVIIMGKPVVSIEYRNGELASNEELKRAELEVQSFLDNDGQYSVIPDLSLIDNQIMKLSDELLQRKDLSIDLYRYFNQKHLVLESSISELGYVKFCLWDRVLCKTVYDTLRGGKRNSSGRPYPTFEEFFDYKEV</sequence>
<dbReference type="EMBL" id="JAUHGG010000003">
    <property type="protein sequence ID" value="MDS1821069.1"/>
    <property type="molecule type" value="Genomic_DNA"/>
</dbReference>
<comment type="caution">
    <text evidence="1">The sequence shown here is derived from an EMBL/GenBank/DDBJ whole genome shotgun (WGS) entry which is preliminary data.</text>
</comment>
<organism evidence="1 2">
    <name type="scientific">Vibrio parahaemolyticus</name>
    <dbReference type="NCBI Taxonomy" id="670"/>
    <lineage>
        <taxon>Bacteria</taxon>
        <taxon>Pseudomonadati</taxon>
        <taxon>Pseudomonadota</taxon>
        <taxon>Gammaproteobacteria</taxon>
        <taxon>Vibrionales</taxon>
        <taxon>Vibrionaceae</taxon>
        <taxon>Vibrio</taxon>
    </lineage>
</organism>
<protein>
    <submittedName>
        <fullName evidence="1">Uncharacterized protein</fullName>
    </submittedName>
</protein>